<dbReference type="PANTHER" id="PTHR13149">
    <property type="entry name" value="VACUOLAR PROTEIN SORTING-ASSOCIATED PROTEIN VPS25"/>
    <property type="match status" value="1"/>
</dbReference>
<organism evidence="1 2">
    <name type="scientific">Smittium culicis</name>
    <dbReference type="NCBI Taxonomy" id="133412"/>
    <lineage>
        <taxon>Eukaryota</taxon>
        <taxon>Fungi</taxon>
        <taxon>Fungi incertae sedis</taxon>
        <taxon>Zoopagomycota</taxon>
        <taxon>Kickxellomycotina</taxon>
        <taxon>Harpellomycetes</taxon>
        <taxon>Harpellales</taxon>
        <taxon>Legeriomycetaceae</taxon>
        <taxon>Smittium</taxon>
    </lineage>
</organism>
<proteinExistence type="predicted"/>
<gene>
    <name evidence="1" type="ORF">AYI69_g296</name>
</gene>
<accession>A0A1R1YTH2</accession>
<evidence type="ECO:0000313" key="1">
    <source>
        <dbReference type="EMBL" id="OMJ30165.1"/>
    </source>
</evidence>
<name>A0A1R1YTH2_9FUNG</name>
<dbReference type="InterPro" id="IPR036390">
    <property type="entry name" value="WH_DNA-bd_sf"/>
</dbReference>
<dbReference type="GO" id="GO:0005198">
    <property type="term" value="F:structural molecule activity"/>
    <property type="evidence" value="ECO:0007669"/>
    <property type="project" value="TreeGrafter"/>
</dbReference>
<dbReference type="GO" id="GO:0042803">
    <property type="term" value="F:protein homodimerization activity"/>
    <property type="evidence" value="ECO:0007669"/>
    <property type="project" value="TreeGrafter"/>
</dbReference>
<protein>
    <submittedName>
        <fullName evidence="1">Vacuolar protein sorting-associated protein 25</fullName>
    </submittedName>
</protein>
<dbReference type="Gene3D" id="1.10.10.10">
    <property type="entry name" value="Winged helix-like DNA-binding domain superfamily/Winged helix DNA-binding domain"/>
    <property type="match status" value="1"/>
</dbReference>
<comment type="caution">
    <text evidence="1">The sequence shown here is derived from an EMBL/GenBank/DDBJ whole genome shotgun (WGS) entry which is preliminary data.</text>
</comment>
<dbReference type="GO" id="GO:0043328">
    <property type="term" value="P:protein transport to vacuole involved in ubiquitin-dependent protein catabolic process via the multivesicular body sorting pathway"/>
    <property type="evidence" value="ECO:0007669"/>
    <property type="project" value="TreeGrafter"/>
</dbReference>
<dbReference type="OrthoDB" id="245150at2759"/>
<keyword evidence="2" id="KW-1185">Reference proteome</keyword>
<dbReference type="Pfam" id="PF05871">
    <property type="entry name" value="ESCRT-II"/>
    <property type="match status" value="1"/>
</dbReference>
<dbReference type="InterPro" id="IPR008570">
    <property type="entry name" value="ESCRT-II_cplx_Vps25-sub"/>
</dbReference>
<evidence type="ECO:0000313" key="2">
    <source>
        <dbReference type="Proteomes" id="UP000187429"/>
    </source>
</evidence>
<dbReference type="InterPro" id="IPR036388">
    <property type="entry name" value="WH-like_DNA-bd_sf"/>
</dbReference>
<dbReference type="AlphaFoldDB" id="A0A1R1YTH2"/>
<dbReference type="GO" id="GO:0000814">
    <property type="term" value="C:ESCRT II complex"/>
    <property type="evidence" value="ECO:0007669"/>
    <property type="project" value="InterPro"/>
</dbReference>
<dbReference type="SUPFAM" id="SSF46785">
    <property type="entry name" value="Winged helix' DNA-binding domain"/>
    <property type="match status" value="1"/>
</dbReference>
<reference evidence="2" key="1">
    <citation type="submission" date="2017-01" db="EMBL/GenBank/DDBJ databases">
        <authorList>
            <person name="Wang Y."/>
            <person name="White M."/>
            <person name="Kvist S."/>
            <person name="Moncalvo J.-M."/>
        </authorList>
    </citation>
    <scope>NUCLEOTIDE SEQUENCE [LARGE SCALE GENOMIC DNA]</scope>
    <source>
        <strain evidence="2">ID-206-W2</strain>
    </source>
</reference>
<dbReference type="EMBL" id="LSSM01000068">
    <property type="protein sequence ID" value="OMJ30165.1"/>
    <property type="molecule type" value="Genomic_DNA"/>
</dbReference>
<sequence>MIKQGLAEWDPAAEKKTKFYIFWKKPSEWAEIIYSFIIERGLINTILTAYELVDSSGLAFGTEFSELDSYVLNKAIKLLKSQGKVTSFKSSDSSSIGIKFIIP</sequence>
<dbReference type="Proteomes" id="UP000187429">
    <property type="component" value="Unassembled WGS sequence"/>
</dbReference>
<dbReference type="PANTHER" id="PTHR13149:SF0">
    <property type="entry name" value="VACUOLAR PROTEIN-SORTING-ASSOCIATED PROTEIN 25"/>
    <property type="match status" value="1"/>
</dbReference>